<name>A0A1X0R556_RHIZD</name>
<dbReference type="Proteomes" id="UP000242414">
    <property type="component" value="Unassembled WGS sequence"/>
</dbReference>
<dbReference type="VEuPathDB" id="FungiDB:BCV72DRAFT_304948"/>
<dbReference type="OrthoDB" id="2273539at2759"/>
<protein>
    <submittedName>
        <fullName evidence="1">Uncharacterized protein</fullName>
    </submittedName>
</protein>
<dbReference type="EMBL" id="KV921910">
    <property type="protein sequence ID" value="ORE07111.1"/>
    <property type="molecule type" value="Genomic_DNA"/>
</dbReference>
<gene>
    <name evidence="1" type="ORF">BCV72DRAFT_304948</name>
</gene>
<sequence length="156" mass="17800">MHILRELRRNGMVHHRFRRVAVAPTRCRRRVDDQEQPRTRIRLTEVTKSIPPLLIEIQYLVDQDSMLRLVYYASSTYVSYKALPLALVIVTKGFSSTAFRREFTIISNGSLLEASCAFWAKQCLLLSADSKVGHLNQTTLDPMVALGHLITSHHPA</sequence>
<evidence type="ECO:0000313" key="1">
    <source>
        <dbReference type="EMBL" id="ORE07111.1"/>
    </source>
</evidence>
<reference evidence="1" key="1">
    <citation type="journal article" date="2016" name="Proc. Natl. Acad. Sci. U.S.A.">
        <title>Lipid metabolic changes in an early divergent fungus govern the establishment of a mutualistic symbiosis with endobacteria.</title>
        <authorList>
            <person name="Lastovetsky O.A."/>
            <person name="Gaspar M.L."/>
            <person name="Mondo S.J."/>
            <person name="LaButti K.M."/>
            <person name="Sandor L."/>
            <person name="Grigoriev I.V."/>
            <person name="Henry S.A."/>
            <person name="Pawlowska T.E."/>
        </authorList>
    </citation>
    <scope>NUCLEOTIDE SEQUENCE [LARGE SCALE GENOMIC DNA]</scope>
    <source>
        <strain evidence="1">ATCC 52814</strain>
    </source>
</reference>
<accession>A0A1X0R556</accession>
<dbReference type="AlphaFoldDB" id="A0A1X0R556"/>
<proteinExistence type="predicted"/>
<organism evidence="1">
    <name type="scientific">Rhizopus microsporus var. microsporus</name>
    <dbReference type="NCBI Taxonomy" id="86635"/>
    <lineage>
        <taxon>Eukaryota</taxon>
        <taxon>Fungi</taxon>
        <taxon>Fungi incertae sedis</taxon>
        <taxon>Mucoromycota</taxon>
        <taxon>Mucoromycotina</taxon>
        <taxon>Mucoromycetes</taxon>
        <taxon>Mucorales</taxon>
        <taxon>Mucorineae</taxon>
        <taxon>Rhizopodaceae</taxon>
        <taxon>Rhizopus</taxon>
    </lineage>
</organism>